<protein>
    <submittedName>
        <fullName evidence="1">Uncharacterized protein</fullName>
    </submittedName>
</protein>
<comment type="caution">
    <text evidence="1">The sequence shown here is derived from an EMBL/GenBank/DDBJ whole genome shotgun (WGS) entry which is preliminary data.</text>
</comment>
<sequence length="2228" mass="247839">MAIQSRLAYNSRIEALRKDEYPMLRDEVYLDHAGMTIPAKSLLSSFADDISSILIGNPHSLSASSQLATSRIEDIRLRALRMFNADPAHFDLVFVANATTGIKLVAEAFRAAPDGFEYLYHQSSHTSLVGVRQEAQNSFCLDDAATESWLTGNTSPNGINSRGLKLFAYPAQSNLDGQRFPLEWCNLLRRNKASRIYSVSENQAFSLLDAAAYVSTSPLDLSDPDAAPDFTVLSFYKIFGFPDLGALIVRRQSAPILLNRKYFGGGTVDSVVCGEDQWHARKSQSVHEALEDGTLPIHNILALGAAMNTHLRLFGSMKDVSKHTSYLTKRARRQLEALRHGNGSRVCLVYSDEPERRHALGSGAVVAFNLQRDDGSWISLSEFQKLASLKGFHLRTGGICNPGGISNVLRLTAREIKRNYARGFRCGGENDVIRGKPTGVIRISFGAMSTESDVDKFTSFIREFYCNEKINSGCTYNRFVQNPLDAVVEDIIVYPIKSCRGFHVPKGMSWKIRAEGLMWDREWCLVHRATGRALNLKRYPRMALLQPTIDVERNTLNIYFRGKLSPHQRASVSIPLVTDLSMDGADESLEWATSRVCDDNVSLQRYTSHAISDFFSSALEIPCELARFSPAHHGANVRLGKPRTYKHLGGSEHSMPGGFPSLPAASGWASDKGDPKILLSNESPILAINTSSLRGLNQAIESSGGQAVSAEAFRANLVIGTQNTTSHSPAYSEDTWSSLRIGETGFHVLGPCQRCHMVCVDPHTGVKRAEPYVTLSKTRRFNGKVFFGAHLSVNEEGHREGKARRLIFVCHGLGGFLVKGALLKLRNKSNFNASSKITAKRIQGIVFVGTPHSTTLPRLAQQLHQIATISKQPVATINREAVISIHNVLQEFLSLSLSGLKWKVISFFEELSHPQASVNFGPIVGLKDTYLKGQIQIGLHADHQSICRLGNPQTPAYQAIEAAIRGLDTHTPNPAFRSGLHAISQRELDIINSLNVVERLGNGAVATAGTCSWIFDHSNFRSWLDESSSLLWIKGKPGSGKSTLMRFLSEKRALKDTAFTLFSHFALDDPTRKSPKSMLMSLLHQLLVTTPRSLPFGMLQEYSDKSELLGNYGTYWEWHEEELKKYLHQSIRQASQSGQSLVFFLDALDECDDPGTICSFTRDILTFRNVRVCISSRLDPQCDAFNIRKISLEEYNTTDIKSWISTRLSSLELYKATVKESLVQKIAQEANGVFIWAKLAISNLDVLAHPSATAREIVDGLMLFPKSLNQLYDLILGRLLHRSRNSRRLFAIILLQWVMCAQRPLTTSELLDALSSQWPRCSDVCSCFPRKRETCIPLRPSKSVQYHFMDTITWSCGGFIEVESHLPSAPAQYDSDWASSRVKFVHRSVREFLLKRGPELIGNDTFHWNGHQHLARVCLDFLSEEPHGSKEDGQNILSWRPFTEYAVIYGLDHLRLAESFGAGCSDLILALASDTVIDRWIVWHNLVAQDNQMFQPGKSTFYHVFSYFNIPFPDQWFHNMPGHGIGSRDHAGRTPLSLAAIMGHESICFRLIKFGVDVNTRDDIYGQTPLGWASAYGHSGVVKLLLEAGAAVDDYESGCTPLHLAVRYGRFESSRLLLEKGANVKTRDTRNGQAALALAAGLGKGSLVPLLLKHESDALMADQHTGWTPLHWAVFGGHRRTLEKLIEAISDIGVEKLKRLTAPATSPAWVHKVLVALLCRKSCNESGECTSGTPGETHQRNDQNSTSNGSGGNNQKKRLRGDTIDNSDEEEDQSSEQPSRKQARHSDSRRWACPYYKRSPEKYGNKKACVGPGFPDIHRLKQHLLKCHFRGKTMTRCWTCKQSFSHDEIKSHGTSKLCQPQPEVTDYEDGFDAIQHQQLKSGDMMPKHFTTKIQHWNRIFMIVFPDWRHDIPTPYYEDTETCPWKDILAVIQSSPVIEGIRQRADSPENLRNFLGSSIEAFIAERRIALDTAPPAMRTRKVANSEGNSRRLESPPHSPKEAAEQQQQMLAVHHDLCQSIHSDQNPRAYRTLPDVLPFDRNPALSSSMSLSAFSGSIADAGSEGGSWSNPNFTDNTSLSSNRFQVGQLYAFSDLSNHFGSHINAQTGNGFMDPFSAPDLFAGRNVNEFAAELFGQDPHTPLSELVHFMDNSSTAAYLSDQPTEAAGLHDMGGSLLYSTSSPVPNQGTANFALQLEAINRGLQRPSAIHQSRVPTAKDQEQADTAQPDDH</sequence>
<dbReference type="EMBL" id="JANRMS010000010">
    <property type="protein sequence ID" value="KAJ3549972.1"/>
    <property type="molecule type" value="Genomic_DNA"/>
</dbReference>
<evidence type="ECO:0000313" key="2">
    <source>
        <dbReference type="Proteomes" id="UP001148629"/>
    </source>
</evidence>
<gene>
    <name evidence="1" type="ORF">NM208_g212</name>
</gene>
<name>A0ACC1T0E9_9HYPO</name>
<accession>A0ACC1T0E9</accession>
<keyword evidence="2" id="KW-1185">Reference proteome</keyword>
<evidence type="ECO:0000313" key="1">
    <source>
        <dbReference type="EMBL" id="KAJ3549972.1"/>
    </source>
</evidence>
<proteinExistence type="predicted"/>
<organism evidence="1 2">
    <name type="scientific">Fusarium decemcellulare</name>
    <dbReference type="NCBI Taxonomy" id="57161"/>
    <lineage>
        <taxon>Eukaryota</taxon>
        <taxon>Fungi</taxon>
        <taxon>Dikarya</taxon>
        <taxon>Ascomycota</taxon>
        <taxon>Pezizomycotina</taxon>
        <taxon>Sordariomycetes</taxon>
        <taxon>Hypocreomycetidae</taxon>
        <taxon>Hypocreales</taxon>
        <taxon>Nectriaceae</taxon>
        <taxon>Fusarium</taxon>
        <taxon>Fusarium decemcellulare species complex</taxon>
    </lineage>
</organism>
<dbReference type="Proteomes" id="UP001148629">
    <property type="component" value="Unassembled WGS sequence"/>
</dbReference>
<reference evidence="1" key="1">
    <citation type="submission" date="2022-08" db="EMBL/GenBank/DDBJ databases">
        <title>Genome Sequence of Fusarium decemcellulare.</title>
        <authorList>
            <person name="Buettner E."/>
        </authorList>
    </citation>
    <scope>NUCLEOTIDE SEQUENCE</scope>
    <source>
        <strain evidence="1">Babe19</strain>
    </source>
</reference>